<evidence type="ECO:0000256" key="1">
    <source>
        <dbReference type="SAM" id="MobiDB-lite"/>
    </source>
</evidence>
<proteinExistence type="predicted"/>
<protein>
    <submittedName>
        <fullName evidence="2">Uncharacterized protein</fullName>
    </submittedName>
</protein>
<sequence length="156" mass="16678">MSSGSDDSQNQSDVLTNPSIQDESPLSSSSSEVVGEVNQASPASCPSTPSASGREVSPTVLLKKVGGRKRTDAGVLEMRGSLDKRDAPAARALDEELRRSATEASMARSRITMEKLEDLRLSYDIPSSISLRAPGPEERVDDPPEGFVTIYEPVTQ</sequence>
<evidence type="ECO:0000313" key="2">
    <source>
        <dbReference type="EMBL" id="KAL2480762.1"/>
    </source>
</evidence>
<reference evidence="3" key="1">
    <citation type="submission" date="2024-07" db="EMBL/GenBank/DDBJ databases">
        <title>Two chromosome-level genome assemblies of Korean endemic species Abeliophyllum distichum and Forsythia ovata (Oleaceae).</title>
        <authorList>
            <person name="Jang H."/>
        </authorList>
    </citation>
    <scope>NUCLEOTIDE SEQUENCE [LARGE SCALE GENOMIC DNA]</scope>
</reference>
<comment type="caution">
    <text evidence="2">The sequence shown here is derived from an EMBL/GenBank/DDBJ whole genome shotgun (WGS) entry which is preliminary data.</text>
</comment>
<dbReference type="Proteomes" id="UP001604336">
    <property type="component" value="Unassembled WGS sequence"/>
</dbReference>
<feature type="compositionally biased region" description="Low complexity" evidence="1">
    <location>
        <begin position="23"/>
        <end position="52"/>
    </location>
</feature>
<gene>
    <name evidence="2" type="ORF">Adt_33728</name>
</gene>
<evidence type="ECO:0000313" key="3">
    <source>
        <dbReference type="Proteomes" id="UP001604336"/>
    </source>
</evidence>
<feature type="region of interest" description="Disordered" evidence="1">
    <location>
        <begin position="1"/>
        <end position="72"/>
    </location>
</feature>
<keyword evidence="3" id="KW-1185">Reference proteome</keyword>
<organism evidence="2 3">
    <name type="scientific">Abeliophyllum distichum</name>
    <dbReference type="NCBI Taxonomy" id="126358"/>
    <lineage>
        <taxon>Eukaryota</taxon>
        <taxon>Viridiplantae</taxon>
        <taxon>Streptophyta</taxon>
        <taxon>Embryophyta</taxon>
        <taxon>Tracheophyta</taxon>
        <taxon>Spermatophyta</taxon>
        <taxon>Magnoliopsida</taxon>
        <taxon>eudicotyledons</taxon>
        <taxon>Gunneridae</taxon>
        <taxon>Pentapetalae</taxon>
        <taxon>asterids</taxon>
        <taxon>lamiids</taxon>
        <taxon>Lamiales</taxon>
        <taxon>Oleaceae</taxon>
        <taxon>Forsythieae</taxon>
        <taxon>Abeliophyllum</taxon>
    </lineage>
</organism>
<dbReference type="EMBL" id="JBFOLK010000010">
    <property type="protein sequence ID" value="KAL2480762.1"/>
    <property type="molecule type" value="Genomic_DNA"/>
</dbReference>
<dbReference type="AlphaFoldDB" id="A0ABD1QX27"/>
<feature type="compositionally biased region" description="Low complexity" evidence="1">
    <location>
        <begin position="1"/>
        <end position="13"/>
    </location>
</feature>
<name>A0ABD1QX27_9LAMI</name>
<accession>A0ABD1QX27</accession>